<reference evidence="3 4" key="1">
    <citation type="journal article" date="2014" name="Nat. Genet.">
        <title>Genome and transcriptome of the porcine whipworm Trichuris suis.</title>
        <authorList>
            <person name="Jex A.R."/>
            <person name="Nejsum P."/>
            <person name="Schwarz E.M."/>
            <person name="Hu L."/>
            <person name="Young N.D."/>
            <person name="Hall R.S."/>
            <person name="Korhonen P.K."/>
            <person name="Liao S."/>
            <person name="Thamsborg S."/>
            <person name="Xia J."/>
            <person name="Xu P."/>
            <person name="Wang S."/>
            <person name="Scheerlinck J.P."/>
            <person name="Hofmann A."/>
            <person name="Sternberg P.W."/>
            <person name="Wang J."/>
            <person name="Gasser R.B."/>
        </authorList>
    </citation>
    <scope>NUCLEOTIDE SEQUENCE [LARGE SCALE GENOMIC DNA]</scope>
    <source>
        <strain evidence="3">DCEP-RM93F</strain>
        <strain evidence="2">DCEP-RM93M</strain>
    </source>
</reference>
<feature type="non-terminal residue" evidence="3">
    <location>
        <position position="1"/>
    </location>
</feature>
<feature type="region of interest" description="Disordered" evidence="1">
    <location>
        <begin position="96"/>
        <end position="115"/>
    </location>
</feature>
<evidence type="ECO:0000256" key="1">
    <source>
        <dbReference type="SAM" id="MobiDB-lite"/>
    </source>
</evidence>
<sequence>KFYSERQRSGVQNGGASPRRRNGCNNTLHNRRLSPPHELTQVWVHCGLVGAAMQLIPPLCVRPQELYRLRVLPRPWIDEGRGVVNTQLRVTVAGQTASGQAHFDTSKVGGQCEPP</sequence>
<dbReference type="Proteomes" id="UP000030764">
    <property type="component" value="Unassembled WGS sequence"/>
</dbReference>
<proteinExistence type="predicted"/>
<keyword evidence="4" id="KW-1185">Reference proteome</keyword>
<evidence type="ECO:0000313" key="4">
    <source>
        <dbReference type="Proteomes" id="UP000030764"/>
    </source>
</evidence>
<feature type="region of interest" description="Disordered" evidence="1">
    <location>
        <begin position="1"/>
        <end position="33"/>
    </location>
</feature>
<evidence type="ECO:0000313" key="3">
    <source>
        <dbReference type="EMBL" id="KFD70813.1"/>
    </source>
</evidence>
<dbReference type="EMBL" id="KL363186">
    <property type="protein sequence ID" value="KFD58001.1"/>
    <property type="molecule type" value="Genomic_DNA"/>
</dbReference>
<evidence type="ECO:0000313" key="2">
    <source>
        <dbReference type="EMBL" id="KFD58001.1"/>
    </source>
</evidence>
<protein>
    <submittedName>
        <fullName evidence="3">Uncharacterized protein</fullName>
    </submittedName>
</protein>
<dbReference type="AlphaFoldDB" id="A0A085NMW7"/>
<accession>A0A085NMW7</accession>
<dbReference type="Proteomes" id="UP000030758">
    <property type="component" value="Unassembled WGS sequence"/>
</dbReference>
<gene>
    <name evidence="2" type="ORF">M513_01234</name>
    <name evidence="3" type="ORF">M514_01234</name>
</gene>
<name>A0A085NMW7_9BILA</name>
<dbReference type="EMBL" id="KL367485">
    <property type="protein sequence ID" value="KFD70813.1"/>
    <property type="molecule type" value="Genomic_DNA"/>
</dbReference>
<organism evidence="3">
    <name type="scientific">Trichuris suis</name>
    <name type="common">pig whipworm</name>
    <dbReference type="NCBI Taxonomy" id="68888"/>
    <lineage>
        <taxon>Eukaryota</taxon>
        <taxon>Metazoa</taxon>
        <taxon>Ecdysozoa</taxon>
        <taxon>Nematoda</taxon>
        <taxon>Enoplea</taxon>
        <taxon>Dorylaimia</taxon>
        <taxon>Trichinellida</taxon>
        <taxon>Trichuridae</taxon>
        <taxon>Trichuris</taxon>
    </lineage>
</organism>